<reference evidence="3 4" key="1">
    <citation type="submission" date="2023-06" db="EMBL/GenBank/DDBJ databases">
        <title>Genome sequence of Methanimicrococcus sp. At1.</title>
        <authorList>
            <person name="Protasov E."/>
            <person name="Platt K."/>
            <person name="Poehlein A."/>
            <person name="Daniel R."/>
            <person name="Brune A."/>
        </authorList>
    </citation>
    <scope>NUCLEOTIDE SEQUENCE [LARGE SCALE GENOMIC DNA]</scope>
    <source>
        <strain evidence="3 4">At1</strain>
    </source>
</reference>
<feature type="transmembrane region" description="Helical" evidence="2">
    <location>
        <begin position="408"/>
        <end position="430"/>
    </location>
</feature>
<keyword evidence="4" id="KW-1185">Reference proteome</keyword>
<feature type="transmembrane region" description="Helical" evidence="2">
    <location>
        <begin position="465"/>
        <end position="488"/>
    </location>
</feature>
<protein>
    <recommendedName>
        <fullName evidence="5">TraB family protein</fullName>
    </recommendedName>
</protein>
<dbReference type="PANTHER" id="PTHR21530:SF7">
    <property type="entry name" value="TRAB DOMAIN-CONTAINING PROTEIN"/>
    <property type="match status" value="1"/>
</dbReference>
<dbReference type="PANTHER" id="PTHR21530">
    <property type="entry name" value="PHEROMONE SHUTDOWN PROTEIN"/>
    <property type="match status" value="1"/>
</dbReference>
<sequence>MKNEDEYTNPFSEPTDSGQTSDFSGSSSVSDEAPPTETLPDENSSDIEISDIVLSNTPDSQKADGSVGSADSVDSAGLNTCADFSNVVPVSGEAGENGECLNPTQIIIIGTAHVSPKSVREVRETIEREKPDIVAVELDANRYKGMTDPDAGDSEISFKDVLKPGQTFYYLLYGFLAYMQKKMGEQLGVPPGSEMMAAVEGAQEVGAGIALIDRDIQTTFKRFLAKLSFGEKLRMAYNIVKGMFFGDENEQEFDINNMTDQDVVTAMIEEFRHLSPTAASVLIDERDAYLAGNILRTVKAAGPGKKIVVVIGAGHRQGMTNYLNNPSQIPNLAELDVIPKKRFSLVKFISYGIVALVLLAFAYIIYSVITYPEMTPDILILAFGCWFLINGVLSSIGVLIAGGKLRSAAVAFLLAWFTSINPLLAAGWFAGLAEAGSRKPTSADMKNMMNAETFKELNSNPFFKVIYVAALANVGSMIGTFIGAFIVLKISGIDIVELITNIVTGLF</sequence>
<dbReference type="EMBL" id="JAWDKC010000017">
    <property type="protein sequence ID" value="MDV0445459.1"/>
    <property type="molecule type" value="Genomic_DNA"/>
</dbReference>
<evidence type="ECO:0000256" key="2">
    <source>
        <dbReference type="SAM" id="Phobius"/>
    </source>
</evidence>
<evidence type="ECO:0000313" key="3">
    <source>
        <dbReference type="EMBL" id="MDV0445459.1"/>
    </source>
</evidence>
<dbReference type="Proteomes" id="UP001272052">
    <property type="component" value="Unassembled WGS sequence"/>
</dbReference>
<name>A0ABU3VPW5_9EURY</name>
<dbReference type="Pfam" id="PF01963">
    <property type="entry name" value="TraB_PrgY_gumN"/>
    <property type="match status" value="1"/>
</dbReference>
<feature type="transmembrane region" description="Helical" evidence="2">
    <location>
        <begin position="378"/>
        <end position="401"/>
    </location>
</feature>
<dbReference type="NCBIfam" id="TIGR00261">
    <property type="entry name" value="traB"/>
    <property type="match status" value="1"/>
</dbReference>
<dbReference type="InterPro" id="IPR046345">
    <property type="entry name" value="TraB_PrgY-like"/>
</dbReference>
<dbReference type="CDD" id="cd14726">
    <property type="entry name" value="TraB_PrgY-like"/>
    <property type="match status" value="1"/>
</dbReference>
<feature type="region of interest" description="Disordered" evidence="1">
    <location>
        <begin position="1"/>
        <end position="49"/>
    </location>
</feature>
<comment type="caution">
    <text evidence="3">The sequence shown here is derived from an EMBL/GenBank/DDBJ whole genome shotgun (WGS) entry which is preliminary data.</text>
</comment>
<proteinExistence type="predicted"/>
<dbReference type="InterPro" id="IPR005230">
    <property type="entry name" value="TraB_bac"/>
</dbReference>
<feature type="compositionally biased region" description="Acidic residues" evidence="1">
    <location>
        <begin position="39"/>
        <end position="49"/>
    </location>
</feature>
<gene>
    <name evidence="3" type="ORF">MmiAt1_10380</name>
</gene>
<organism evidence="3 4">
    <name type="scientific">Methanimicrococcus hacksteinii</name>
    <dbReference type="NCBI Taxonomy" id="3028293"/>
    <lineage>
        <taxon>Archaea</taxon>
        <taxon>Methanobacteriati</taxon>
        <taxon>Methanobacteriota</taxon>
        <taxon>Stenosarchaea group</taxon>
        <taxon>Methanomicrobia</taxon>
        <taxon>Methanosarcinales</taxon>
        <taxon>Methanosarcinaceae</taxon>
        <taxon>Methanimicrococcus</taxon>
    </lineage>
</organism>
<evidence type="ECO:0000313" key="4">
    <source>
        <dbReference type="Proteomes" id="UP001272052"/>
    </source>
</evidence>
<feature type="transmembrane region" description="Helical" evidence="2">
    <location>
        <begin position="348"/>
        <end position="366"/>
    </location>
</feature>
<evidence type="ECO:0000256" key="1">
    <source>
        <dbReference type="SAM" id="MobiDB-lite"/>
    </source>
</evidence>
<accession>A0ABU3VPW5</accession>
<feature type="compositionally biased region" description="Low complexity" evidence="1">
    <location>
        <begin position="15"/>
        <end position="31"/>
    </location>
</feature>
<keyword evidence="2" id="KW-0812">Transmembrane</keyword>
<keyword evidence="2" id="KW-1133">Transmembrane helix</keyword>
<dbReference type="RefSeq" id="WP_318785884.1">
    <property type="nucleotide sequence ID" value="NZ_JAWDKC010000017.1"/>
</dbReference>
<keyword evidence="2" id="KW-0472">Membrane</keyword>
<evidence type="ECO:0008006" key="5">
    <source>
        <dbReference type="Google" id="ProtNLM"/>
    </source>
</evidence>
<dbReference type="InterPro" id="IPR002816">
    <property type="entry name" value="TraB/PrgY/GumN_fam"/>
</dbReference>